<dbReference type="RefSeq" id="WP_282002913.1">
    <property type="nucleotide sequence ID" value="NZ_AP027151.1"/>
</dbReference>
<proteinExistence type="predicted"/>
<dbReference type="Gene3D" id="2.60.40.3940">
    <property type="match status" value="1"/>
</dbReference>
<feature type="domain" description="Putative tail fiber protein gp53-like C-terminal" evidence="2">
    <location>
        <begin position="982"/>
        <end position="1069"/>
    </location>
</feature>
<dbReference type="Proteomes" id="UP001317705">
    <property type="component" value="Chromosome"/>
</dbReference>
<reference evidence="3 4" key="1">
    <citation type="submission" date="2022-12" db="EMBL/GenBank/DDBJ databases">
        <title>Polyphasic characterization of Geotalea uranireducens NIT-SL11 newly isolated from a complex of sewage sludge and microbially reduced graphene oxide.</title>
        <authorList>
            <person name="Xie L."/>
            <person name="Yoshida N."/>
            <person name="Meng L."/>
        </authorList>
    </citation>
    <scope>NUCLEOTIDE SEQUENCE [LARGE SCALE GENOMIC DNA]</scope>
    <source>
        <strain evidence="3 4">NIT-SL11</strain>
    </source>
</reference>
<dbReference type="EMBL" id="AP027151">
    <property type="protein sequence ID" value="BDV42451.1"/>
    <property type="molecule type" value="Genomic_DNA"/>
</dbReference>
<dbReference type="InterPro" id="IPR022225">
    <property type="entry name" value="Phage_tail_fibre_N"/>
</dbReference>
<keyword evidence="4" id="KW-1185">Reference proteome</keyword>
<dbReference type="InterPro" id="IPR054075">
    <property type="entry name" value="Gp53-like_C"/>
</dbReference>
<name>A0ABM8EJ42_9BACT</name>
<sequence>MPATYYCILTTYGLNKLAAAEATQTPLPLTTFVVGDSNGVYYEPSQSQTALVHQVWSGAVNNVYVHPNNANWVVVEALIPASQGGFDIREAGIQDNAGGVVAVAKYPLTSKPAPGSGSEKDLYVRIIMQVTNAASVSQTIDPSVITATLETIYQRDWKDSVKAATTANITLSGTQTIDDVALVANDRVLVKGQAIASQNGLYRVQSGTWLRASDADNATKVTTGLTVSVEQGTVNGSSIWKLTTTGAITLGTTALTFAKIPAGNADTVGGFTPSQTPGPSQVPVIGADGSLTLPGVVNAVGLAQKVFKTGSSGITANQYVPVATITIPAQYQSYSATLETQVADHSQASVGNCRLVINVKQQATFGSNPLVSMIRYYDSTDADYVDFGYVINQNSPNTIVTVYAVIKTTYASLVGYKALESGGGTCVWTSSGVMSAAQPVGWVASSKFGHIGVTSTTIYTPAAGSAICPNTAAGADSGYLSIAGAGAASVSRGAALTLYGLQSAGAGRVDYYASVAATHRFYLGTYEYARISSNGNFLVGTTSDSLFGLDVYKSVATTCGIKVTNPDTGTTSSCRLQLSNGVQSASMILSGSSYTGAASTFNIYTSDPINGDIVISAGAAERARFKAGGNVLVGTTVDKGGKVTIGVSSGTPTLTTSTGGFEVSDNSGYGTLTWWGTQAGVGVWNGTHATVGATKISRDSTRPFVISMAPANNGAGLTFTDVMVVTPGGNIGLGTNADTIYTAAGKTLNIVAPAGAARLTLQGAAASDYSAIDFGGGAQRNATIQGDSAGTLTFLTNASPNTASVATRMWITAGGLVGIGAAPSAEKLEVAGNIKATGFVSSATAAQFDNTTKLATTEFVQRNGLAFPTAGGSSINADTTLAVSSAGSWAYVGASVTVTLPALSAVPRGATFTLVGGAGFTLKGSGTDNIQAQAILQNSISVLKGETVTVSANGPASSWYVVAGGVGGYSFGVSKSANGYQKLPSGLILQWGVSASVSANANIDVIFPISFPSTCLQASSSMVNASTTDDDVFSRTISTSPSGATLRCEQVSGAALTGTRYIQYFAIGY</sequence>
<dbReference type="PANTHER" id="PTHR35191">
    <property type="entry name" value="PROPHAGE SIDE TAIL FIBER PROTEIN HOMOLOG STFQ-RELATED"/>
    <property type="match status" value="1"/>
</dbReference>
<evidence type="ECO:0000313" key="4">
    <source>
        <dbReference type="Proteomes" id="UP001317705"/>
    </source>
</evidence>
<dbReference type="Pfam" id="PF21882">
    <property type="entry name" value="Gp53-like_C"/>
    <property type="match status" value="1"/>
</dbReference>
<gene>
    <name evidence="3" type="ORF">GURASL_13740</name>
</gene>
<organism evidence="3 4">
    <name type="scientific">Geotalea uraniireducens</name>
    <dbReference type="NCBI Taxonomy" id="351604"/>
    <lineage>
        <taxon>Bacteria</taxon>
        <taxon>Pseudomonadati</taxon>
        <taxon>Thermodesulfobacteriota</taxon>
        <taxon>Desulfuromonadia</taxon>
        <taxon>Geobacterales</taxon>
        <taxon>Geobacteraceae</taxon>
        <taxon>Geotalea</taxon>
    </lineage>
</organism>
<evidence type="ECO:0000313" key="3">
    <source>
        <dbReference type="EMBL" id="BDV42451.1"/>
    </source>
</evidence>
<dbReference type="PANTHER" id="PTHR35191:SF1">
    <property type="entry name" value="PROPHAGE SIDE TAIL FIBER PROTEIN HOMOLOG STFQ-RELATED"/>
    <property type="match status" value="1"/>
</dbReference>
<dbReference type="InterPro" id="IPR051934">
    <property type="entry name" value="Phage_Tail_Fiber_Structural"/>
</dbReference>
<protein>
    <submittedName>
        <fullName evidence="3">Uncharacterized protein</fullName>
    </submittedName>
</protein>
<feature type="domain" description="Phage tail fibre protein N-terminal" evidence="1">
    <location>
        <begin position="1"/>
        <end position="149"/>
    </location>
</feature>
<dbReference type="Pfam" id="PF12571">
    <property type="entry name" value="Phage_tail_fib"/>
    <property type="match status" value="1"/>
</dbReference>
<evidence type="ECO:0000259" key="1">
    <source>
        <dbReference type="Pfam" id="PF12571"/>
    </source>
</evidence>
<evidence type="ECO:0000259" key="2">
    <source>
        <dbReference type="Pfam" id="PF21882"/>
    </source>
</evidence>
<accession>A0ABM8EJ42</accession>